<dbReference type="Proteomes" id="UP001206483">
    <property type="component" value="Unassembled WGS sequence"/>
</dbReference>
<feature type="repeat" description="WD" evidence="3">
    <location>
        <begin position="984"/>
        <end position="1016"/>
    </location>
</feature>
<dbReference type="Gene3D" id="2.130.10.10">
    <property type="entry name" value="YVTN repeat-like/Quinoprotein amine dehydrogenase"/>
    <property type="match status" value="4"/>
</dbReference>
<dbReference type="InterPro" id="IPR015943">
    <property type="entry name" value="WD40/YVTN_repeat-like_dom_sf"/>
</dbReference>
<keyword evidence="6" id="KW-1185">Reference proteome</keyword>
<keyword evidence="1 3" id="KW-0853">WD repeat</keyword>
<dbReference type="InterPro" id="IPR001680">
    <property type="entry name" value="WD40_rpt"/>
</dbReference>
<dbReference type="RefSeq" id="WP_253804292.1">
    <property type="nucleotide sequence ID" value="NZ_BAAAUB010000101.1"/>
</dbReference>
<dbReference type="SUPFAM" id="SSF50978">
    <property type="entry name" value="WD40 repeat-like"/>
    <property type="match status" value="2"/>
</dbReference>
<evidence type="ECO:0000259" key="4">
    <source>
        <dbReference type="Pfam" id="PF00931"/>
    </source>
</evidence>
<feature type="repeat" description="WD" evidence="3">
    <location>
        <begin position="900"/>
        <end position="941"/>
    </location>
</feature>
<dbReference type="Gene3D" id="1.10.10.10">
    <property type="entry name" value="Winged helix-like DNA-binding domain superfamily/Winged helix DNA-binding domain"/>
    <property type="match status" value="1"/>
</dbReference>
<feature type="repeat" description="WD" evidence="3">
    <location>
        <begin position="732"/>
        <end position="773"/>
    </location>
</feature>
<feature type="repeat" description="WD" evidence="3">
    <location>
        <begin position="1068"/>
        <end position="1100"/>
    </location>
</feature>
<evidence type="ECO:0000256" key="3">
    <source>
        <dbReference type="PROSITE-ProRule" id="PRU00221"/>
    </source>
</evidence>
<evidence type="ECO:0000313" key="5">
    <source>
        <dbReference type="EMBL" id="MCP2313972.1"/>
    </source>
</evidence>
<evidence type="ECO:0000256" key="2">
    <source>
        <dbReference type="ARBA" id="ARBA00022737"/>
    </source>
</evidence>
<feature type="repeat" description="WD" evidence="3">
    <location>
        <begin position="774"/>
        <end position="815"/>
    </location>
</feature>
<dbReference type="PROSITE" id="PS50082">
    <property type="entry name" value="WD_REPEATS_2"/>
    <property type="match status" value="12"/>
</dbReference>
<reference evidence="5 6" key="1">
    <citation type="submission" date="2022-06" db="EMBL/GenBank/DDBJ databases">
        <title>Sequencing the genomes of 1000 actinobacteria strains.</title>
        <authorList>
            <person name="Klenk H.-P."/>
        </authorList>
    </citation>
    <scope>NUCLEOTIDE SEQUENCE [LARGE SCALE GENOMIC DNA]</scope>
    <source>
        <strain evidence="5 6">DSM 41656</strain>
    </source>
</reference>
<feature type="repeat" description="WD" evidence="3">
    <location>
        <begin position="816"/>
        <end position="857"/>
    </location>
</feature>
<feature type="repeat" description="WD" evidence="3">
    <location>
        <begin position="646"/>
        <end position="688"/>
    </location>
</feature>
<feature type="repeat" description="WD" evidence="3">
    <location>
        <begin position="1110"/>
        <end position="1151"/>
    </location>
</feature>
<keyword evidence="2" id="KW-0677">Repeat</keyword>
<feature type="repeat" description="WD" evidence="3">
    <location>
        <begin position="689"/>
        <end position="731"/>
    </location>
</feature>
<sequence length="1229" mass="130202">MLAAAGRVRDLVVERLLGAGGEVARLMQEAAAKQSAPGSLTRYRLRAAVAEAAAADAVFAQALQQAAAAYLQAAGGTRVPPELAIGGNAEINADGGGFAAAVAHVHGGVQIDNSTTNVFAGDGPASMRDGLGPPPPPVLESWLVPRAELTQAVEAVLTDGGTVGLTTSLHGAGGFGKTRLARMVCADARVRAHFGGRVYRVTIGRDVRNTAEIASKVTDVIRQITDDDRPHTDPEAAGTHLGRLLGQQPSALLMIDDVWQREQVEPFLIGAPGCVRLVTTRRPSIVDTGGFTRLITVDRMTEAEARHLLLQDLDTTLFPTRAIDELIARTGRMPLNLRQVNRTMVKRVRLGMAADRAAMAVLERLRVAGPAAVDEPGMNAAIASQRERALAATIEAALELLPPGGRDRCLELGVFAEDEAVPVPLVCRLWAATAGISEDQAYDLLSELVDLSLITVDSSNGGRISLHDVHRDYLRHTLGESELTHANLLLVEAVTANLLPVAAPLTPGAPDPGHAWWDTLDRYVLDHAVEHLLAADRLDTAEALATDLRWIDRRLHQRGPTAPIADLLTIGSPDPAERAGDLAQAAHLLQHTHPDHSLTSVLHSRLDHHPHWRTQITAHADLLTRPRLSNHSRLPDIPHPALLRTLTGRTGTVRAVAISSDGTWLATTGANDRTVRIWDHATATQTAVLVGHDFGVNAVAISPDGSWLATTGANDRTVRIWDRATATQTAVLVGHTGAVNAVAISPDGSWLATTGDDQTVRIWDRATATQTAVLVGHTGAVNAVAISPDGTWLATAGDDQTVRIWDRATATQTAILTGHTGTVNAVAISPDGTWLATAGDDQTVRIWDRATATQTAPLTDHDFWVNALAISSDLTWLATASKARSVHIRDRATATETAILTGHDRGVSAVAISPDGTWLATTSDDGTARLWNPTTATQTATLTGHTNKVNAVAISPDGTWLATTGHDETVRIWDHATATQTAILTGHDFGVRAVAISPDGTWLATAGHDETVRIWDRATGIETAILVGHDGTVNVVAISPDGTLLATAGDDRTVRVWDRATGIETVILTGHDFGVRAVAISPDGTWLATAGHDETVRIWDRATGIETAILTGHDFGVRAVAISPDGTWLATTGDDETVRIWDRATATQTAILTGHTGTVNAVAISPDGTWLATTGNDGTVRVWNAISPAPLAMMRTENSLTSCSWSSDSRSIAVGSDSGLYYFDFHPGT</sequence>
<dbReference type="InterPro" id="IPR036322">
    <property type="entry name" value="WD40_repeat_dom_sf"/>
</dbReference>
<dbReference type="SUPFAM" id="SSF52540">
    <property type="entry name" value="P-loop containing nucleoside triphosphate hydrolases"/>
    <property type="match status" value="1"/>
</dbReference>
<dbReference type="Pfam" id="PF00400">
    <property type="entry name" value="WD40"/>
    <property type="match status" value="13"/>
</dbReference>
<dbReference type="SMART" id="SM00320">
    <property type="entry name" value="WD40"/>
    <property type="match status" value="14"/>
</dbReference>
<name>A0ABT1J955_9ACTN</name>
<dbReference type="PRINTS" id="PR00320">
    <property type="entry name" value="GPROTEINBRPT"/>
</dbReference>
<evidence type="ECO:0000256" key="1">
    <source>
        <dbReference type="ARBA" id="ARBA00022574"/>
    </source>
</evidence>
<feature type="domain" description="NB-ARC" evidence="4">
    <location>
        <begin position="151"/>
        <end position="305"/>
    </location>
</feature>
<comment type="caution">
    <text evidence="5">The sequence shown here is derived from an EMBL/GenBank/DDBJ whole genome shotgun (WGS) entry which is preliminary data.</text>
</comment>
<dbReference type="InterPro" id="IPR027417">
    <property type="entry name" value="P-loop_NTPase"/>
</dbReference>
<dbReference type="Gene3D" id="1.25.40.370">
    <property type="match status" value="1"/>
</dbReference>
<dbReference type="InterPro" id="IPR036388">
    <property type="entry name" value="WH-like_DNA-bd_sf"/>
</dbReference>
<feature type="repeat" description="WD" evidence="3">
    <location>
        <begin position="1026"/>
        <end position="1058"/>
    </location>
</feature>
<organism evidence="5 6">
    <name type="scientific">Kitasatospora paracochleata</name>
    <dbReference type="NCBI Taxonomy" id="58354"/>
    <lineage>
        <taxon>Bacteria</taxon>
        <taxon>Bacillati</taxon>
        <taxon>Actinomycetota</taxon>
        <taxon>Actinomycetes</taxon>
        <taxon>Kitasatosporales</taxon>
        <taxon>Streptomycetaceae</taxon>
        <taxon>Kitasatospora</taxon>
    </lineage>
</organism>
<dbReference type="InterPro" id="IPR020472">
    <property type="entry name" value="WD40_PAC1"/>
</dbReference>
<dbReference type="EMBL" id="JAMZDX010000008">
    <property type="protein sequence ID" value="MCP2313972.1"/>
    <property type="molecule type" value="Genomic_DNA"/>
</dbReference>
<dbReference type="Pfam" id="PF00931">
    <property type="entry name" value="NB-ARC"/>
    <property type="match status" value="1"/>
</dbReference>
<protein>
    <submittedName>
        <fullName evidence="5">WD40 repeat protein</fullName>
    </submittedName>
</protein>
<dbReference type="PANTHER" id="PTHR19879:SF9">
    <property type="entry name" value="TRANSCRIPTION INITIATION FACTOR TFIID SUBUNIT 5"/>
    <property type="match status" value="1"/>
</dbReference>
<dbReference type="PANTHER" id="PTHR19879">
    <property type="entry name" value="TRANSCRIPTION INITIATION FACTOR TFIID"/>
    <property type="match status" value="1"/>
</dbReference>
<dbReference type="InterPro" id="IPR002182">
    <property type="entry name" value="NB-ARC"/>
</dbReference>
<evidence type="ECO:0000313" key="6">
    <source>
        <dbReference type="Proteomes" id="UP001206483"/>
    </source>
</evidence>
<dbReference type="Gene3D" id="3.40.50.300">
    <property type="entry name" value="P-loop containing nucleotide triphosphate hydrolases"/>
    <property type="match status" value="1"/>
</dbReference>
<accession>A0ABT1J955</accession>
<proteinExistence type="predicted"/>
<dbReference type="CDD" id="cd00200">
    <property type="entry name" value="WD40"/>
    <property type="match status" value="2"/>
</dbReference>
<feature type="repeat" description="WD" evidence="3">
    <location>
        <begin position="942"/>
        <end position="983"/>
    </location>
</feature>
<feature type="repeat" description="WD" evidence="3">
    <location>
        <begin position="1152"/>
        <end position="1184"/>
    </location>
</feature>
<dbReference type="PROSITE" id="PS50294">
    <property type="entry name" value="WD_REPEATS_REGION"/>
    <property type="match status" value="12"/>
</dbReference>
<gene>
    <name evidence="5" type="ORF">FHR36_007171</name>
</gene>